<dbReference type="InterPro" id="IPR046367">
    <property type="entry name" value="GapR-like_DNA-bd"/>
</dbReference>
<accession>A0A1Y5U2W8</accession>
<keyword evidence="1" id="KW-0175">Coiled coil</keyword>
<protein>
    <recommendedName>
        <fullName evidence="2">GapR-like DNA-binding domain-containing protein</fullName>
    </recommendedName>
</protein>
<gene>
    <name evidence="3" type="ORF">OCH7691_04366</name>
</gene>
<dbReference type="GO" id="GO:0003677">
    <property type="term" value="F:DNA binding"/>
    <property type="evidence" value="ECO:0007669"/>
    <property type="project" value="InterPro"/>
</dbReference>
<dbReference type="Pfam" id="PF10073">
    <property type="entry name" value="GapR_DNA-bd"/>
    <property type="match status" value="1"/>
</dbReference>
<dbReference type="InParanoid" id="A0A1Y5U2W8"/>
<dbReference type="Proteomes" id="UP000193200">
    <property type="component" value="Unassembled WGS sequence"/>
</dbReference>
<dbReference type="EMBL" id="FWFR01000006">
    <property type="protein sequence ID" value="SLN77273.1"/>
    <property type="molecule type" value="Genomic_DNA"/>
</dbReference>
<proteinExistence type="predicted"/>
<feature type="domain" description="GapR-like DNA-binding" evidence="2">
    <location>
        <begin position="14"/>
        <end position="84"/>
    </location>
</feature>
<reference evidence="3 4" key="1">
    <citation type="submission" date="2017-03" db="EMBL/GenBank/DDBJ databases">
        <authorList>
            <person name="Afonso C.L."/>
            <person name="Miller P.J."/>
            <person name="Scott M.A."/>
            <person name="Spackman E."/>
            <person name="Goraichik I."/>
            <person name="Dimitrov K.M."/>
            <person name="Suarez D.L."/>
            <person name="Swayne D.E."/>
        </authorList>
    </citation>
    <scope>NUCLEOTIDE SEQUENCE [LARGE SCALE GENOMIC DNA]</scope>
    <source>
        <strain evidence="3 4">CECT 7691</strain>
    </source>
</reference>
<sequence length="109" mass="12070">MPASDAPAAGHNAAADDIRSYVERVERLEEEKKELAGDIKEVFAEAKGRGYSAKILRQVIRLRKLDRHDREAQIAELQIYWEAVHDLPLFAAADARPRPAAVPPGATVN</sequence>
<evidence type="ECO:0000313" key="4">
    <source>
        <dbReference type="Proteomes" id="UP000193200"/>
    </source>
</evidence>
<evidence type="ECO:0000259" key="2">
    <source>
        <dbReference type="Pfam" id="PF10073"/>
    </source>
</evidence>
<dbReference type="OrthoDB" id="9813793at2"/>
<organism evidence="3 4">
    <name type="scientific">Oceanibacterium hippocampi</name>
    <dbReference type="NCBI Taxonomy" id="745714"/>
    <lineage>
        <taxon>Bacteria</taxon>
        <taxon>Pseudomonadati</taxon>
        <taxon>Pseudomonadota</taxon>
        <taxon>Alphaproteobacteria</taxon>
        <taxon>Sneathiellales</taxon>
        <taxon>Sneathiellaceae</taxon>
        <taxon>Oceanibacterium</taxon>
    </lineage>
</organism>
<evidence type="ECO:0000313" key="3">
    <source>
        <dbReference type="EMBL" id="SLN77273.1"/>
    </source>
</evidence>
<name>A0A1Y5U2W8_9PROT</name>
<dbReference type="AlphaFoldDB" id="A0A1Y5U2W8"/>
<feature type="coiled-coil region" evidence="1">
    <location>
        <begin position="11"/>
        <end position="45"/>
    </location>
</feature>
<evidence type="ECO:0000256" key="1">
    <source>
        <dbReference type="SAM" id="Coils"/>
    </source>
</evidence>
<keyword evidence="4" id="KW-1185">Reference proteome</keyword>